<organism evidence="2 3">
    <name type="scientific">Candidatus Schekmanbacteria bacterium RBG_13_48_7</name>
    <dbReference type="NCBI Taxonomy" id="1817878"/>
    <lineage>
        <taxon>Bacteria</taxon>
        <taxon>Candidatus Schekmaniibacteriota</taxon>
    </lineage>
</organism>
<evidence type="ECO:0000313" key="3">
    <source>
        <dbReference type="Proteomes" id="UP000179266"/>
    </source>
</evidence>
<feature type="domain" description="TRASH" evidence="1">
    <location>
        <begin position="106"/>
        <end position="144"/>
    </location>
</feature>
<reference evidence="2 3" key="1">
    <citation type="journal article" date="2016" name="Nat. Commun.">
        <title>Thousands of microbial genomes shed light on interconnected biogeochemical processes in an aquifer system.</title>
        <authorList>
            <person name="Anantharaman K."/>
            <person name="Brown C.T."/>
            <person name="Hug L.A."/>
            <person name="Sharon I."/>
            <person name="Castelle C.J."/>
            <person name="Probst A.J."/>
            <person name="Thomas B.C."/>
            <person name="Singh A."/>
            <person name="Wilkins M.J."/>
            <person name="Karaoz U."/>
            <person name="Brodie E.L."/>
            <person name="Williams K.H."/>
            <person name="Hubbard S.S."/>
            <person name="Banfield J.F."/>
        </authorList>
    </citation>
    <scope>NUCLEOTIDE SEQUENCE [LARGE SCALE GENOMIC DNA]</scope>
</reference>
<dbReference type="EMBL" id="MGDD01000243">
    <property type="protein sequence ID" value="OGL44034.1"/>
    <property type="molecule type" value="Genomic_DNA"/>
</dbReference>
<proteinExistence type="predicted"/>
<evidence type="ECO:0000313" key="2">
    <source>
        <dbReference type="EMBL" id="OGL44034.1"/>
    </source>
</evidence>
<accession>A0A1F7RSQ4</accession>
<name>A0A1F7RSQ4_9BACT</name>
<evidence type="ECO:0000259" key="1">
    <source>
        <dbReference type="SMART" id="SM00746"/>
    </source>
</evidence>
<feature type="domain" description="TRASH" evidence="1">
    <location>
        <begin position="44"/>
        <end position="82"/>
    </location>
</feature>
<sequence length="233" mass="26175">MMKKINSRTGMIVSAITVLLILGINGTVIAADQQGTGVYPLDYCIVSGEKLGVMGDLIVYNYEGREIRFCCKDCVKSFEAKPETYLKKLDAAIIEQQLPYYPLTTCVVTKEKLDSMGEPINYVYKNRLIRFCCQGCIGTFLKNPDKYLAELDEAVIEQQLKTYPLDTCIVSGSNLGGMGEPINFIYGNRLIRFCCGGCIDTFLKNPSKYLPKLEKTGTEKSKYDQESHEKHDH</sequence>
<gene>
    <name evidence="2" type="ORF">A2161_16015</name>
</gene>
<dbReference type="Proteomes" id="UP000179266">
    <property type="component" value="Unassembled WGS sequence"/>
</dbReference>
<feature type="domain" description="TRASH" evidence="1">
    <location>
        <begin position="168"/>
        <end position="206"/>
    </location>
</feature>
<dbReference type="InterPro" id="IPR011017">
    <property type="entry name" value="TRASH_dom"/>
</dbReference>
<protein>
    <recommendedName>
        <fullName evidence="1">TRASH domain-containing protein</fullName>
    </recommendedName>
</protein>
<dbReference type="SMART" id="SM00746">
    <property type="entry name" value="TRASH"/>
    <property type="match status" value="3"/>
</dbReference>
<comment type="caution">
    <text evidence="2">The sequence shown here is derived from an EMBL/GenBank/DDBJ whole genome shotgun (WGS) entry which is preliminary data.</text>
</comment>
<dbReference type="AlphaFoldDB" id="A0A1F7RSQ4"/>